<comment type="caution">
    <text evidence="1">The sequence shown here is derived from an EMBL/GenBank/DDBJ whole genome shotgun (WGS) entry which is preliminary data.</text>
</comment>
<accession>X1U1L9</accession>
<dbReference type="Gene3D" id="3.40.50.2000">
    <property type="entry name" value="Glycogen Phosphorylase B"/>
    <property type="match status" value="1"/>
</dbReference>
<reference evidence="1" key="1">
    <citation type="journal article" date="2014" name="Front. Microbiol.">
        <title>High frequency of phylogenetically diverse reductive dehalogenase-homologous genes in deep subseafloor sedimentary metagenomes.</title>
        <authorList>
            <person name="Kawai M."/>
            <person name="Futagami T."/>
            <person name="Toyoda A."/>
            <person name="Takaki Y."/>
            <person name="Nishi S."/>
            <person name="Hori S."/>
            <person name="Arai W."/>
            <person name="Tsubouchi T."/>
            <person name="Morono Y."/>
            <person name="Uchiyama I."/>
            <person name="Ito T."/>
            <person name="Fujiyama A."/>
            <person name="Inagaki F."/>
            <person name="Takami H."/>
        </authorList>
    </citation>
    <scope>NUCLEOTIDE SEQUENCE</scope>
    <source>
        <strain evidence="1">Expedition CK06-06</strain>
    </source>
</reference>
<feature type="non-terminal residue" evidence="1">
    <location>
        <position position="1"/>
    </location>
</feature>
<name>X1U1L9_9ZZZZ</name>
<gene>
    <name evidence="1" type="ORF">S12H4_17614</name>
</gene>
<dbReference type="AlphaFoldDB" id="X1U1L9"/>
<organism evidence="1">
    <name type="scientific">marine sediment metagenome</name>
    <dbReference type="NCBI Taxonomy" id="412755"/>
    <lineage>
        <taxon>unclassified sequences</taxon>
        <taxon>metagenomes</taxon>
        <taxon>ecological metagenomes</taxon>
    </lineage>
</organism>
<evidence type="ECO:0008006" key="2">
    <source>
        <dbReference type="Google" id="ProtNLM"/>
    </source>
</evidence>
<evidence type="ECO:0000313" key="1">
    <source>
        <dbReference type="EMBL" id="GAI86189.1"/>
    </source>
</evidence>
<sequence>GIICATQYLAKEIKKFNTNTHVAPNCINKIQWNVKNNKISKELDIFRLGYVGAAGHDNDLKLIYKSVLKILKENHDIRFIVRSGGFKPTWFKDHPQIDFKCVGWALSEYPQKIKDLNIDLAVAPIRDTTFNRCKSNLKWIEWSSMGVPLLASDVEPYKNTKGTIFLTSNDEFQWYKNINNTIFRSSIIT</sequence>
<protein>
    <recommendedName>
        <fullName evidence="2">Glycosyl transferase family 1 domain-containing protein</fullName>
    </recommendedName>
</protein>
<dbReference type="EMBL" id="BARW01008630">
    <property type="protein sequence ID" value="GAI86189.1"/>
    <property type="molecule type" value="Genomic_DNA"/>
</dbReference>
<proteinExistence type="predicted"/>